<dbReference type="Gene3D" id="3.40.50.150">
    <property type="entry name" value="Vaccinia Virus protein VP39"/>
    <property type="match status" value="1"/>
</dbReference>
<dbReference type="InterPro" id="IPR001296">
    <property type="entry name" value="Glyco_trans_1"/>
</dbReference>
<dbReference type="EMBL" id="MFBU01000022">
    <property type="protein sequence ID" value="OGE06112.1"/>
    <property type="molecule type" value="Genomic_DNA"/>
</dbReference>
<evidence type="ECO:0008006" key="6">
    <source>
        <dbReference type="Google" id="ProtNLM"/>
    </source>
</evidence>
<dbReference type="PANTHER" id="PTHR34203">
    <property type="entry name" value="METHYLTRANSFERASE, FKBM FAMILY PROTEIN"/>
    <property type="match status" value="1"/>
</dbReference>
<dbReference type="Pfam" id="PF00534">
    <property type="entry name" value="Glycos_transf_1"/>
    <property type="match status" value="1"/>
</dbReference>
<dbReference type="NCBIfam" id="TIGR01444">
    <property type="entry name" value="fkbM_fam"/>
    <property type="match status" value="1"/>
</dbReference>
<dbReference type="PANTHER" id="PTHR34203:SF15">
    <property type="entry name" value="SLL1173 PROTEIN"/>
    <property type="match status" value="1"/>
</dbReference>
<name>A0A1F5HPU7_9BACT</name>
<reference evidence="4 5" key="1">
    <citation type="journal article" date="2016" name="Nat. Commun.">
        <title>Thousands of microbial genomes shed light on interconnected biogeochemical processes in an aquifer system.</title>
        <authorList>
            <person name="Anantharaman K."/>
            <person name="Brown C.T."/>
            <person name="Hug L.A."/>
            <person name="Sharon I."/>
            <person name="Castelle C.J."/>
            <person name="Probst A.J."/>
            <person name="Thomas B.C."/>
            <person name="Singh A."/>
            <person name="Wilkins M.J."/>
            <person name="Karaoz U."/>
            <person name="Brodie E.L."/>
            <person name="Williams K.H."/>
            <person name="Hubbard S.S."/>
            <person name="Banfield J.F."/>
        </authorList>
    </citation>
    <scope>NUCLEOTIDE SEQUENCE [LARGE SCALE GENOMIC DNA]</scope>
</reference>
<feature type="domain" description="Methyltransferase FkbM" evidence="3">
    <location>
        <begin position="56"/>
        <end position="216"/>
    </location>
</feature>
<dbReference type="InterPro" id="IPR029063">
    <property type="entry name" value="SAM-dependent_MTases_sf"/>
</dbReference>
<comment type="caution">
    <text evidence="4">The sequence shown here is derived from an EMBL/GenBank/DDBJ whole genome shotgun (WGS) entry which is preliminary data.</text>
</comment>
<keyword evidence="1" id="KW-0175">Coiled coil</keyword>
<dbReference type="InterPro" id="IPR006342">
    <property type="entry name" value="FkbM_mtfrase"/>
</dbReference>
<evidence type="ECO:0000313" key="4">
    <source>
        <dbReference type="EMBL" id="OGE06112.1"/>
    </source>
</evidence>
<dbReference type="STRING" id="1797731.A2W70_05200"/>
<evidence type="ECO:0000256" key="1">
    <source>
        <dbReference type="SAM" id="Coils"/>
    </source>
</evidence>
<sequence>MFKNEYNLKKIKKINLENFSMYIYPRFVQHYVKNKYEPFSSEIIKNYLKPNSTFVDLGAHFGYYSLLAYHSQKNTKIIAIEPVKKNFEVLKKNIKLNNVKNAKLYNFAASNKKEVKDFNLTEASDSAGFYEHPLTKTKKIIKIKSYPPDQILKKKKIDFIKIDIEGHEMAVLEGLKTTLKNNKNLSMLVEFNPKMQKNAGFQPDDLLKKLESLGFEIFLIDELKRKYYRLTNNKYSWQEFINENSYANLLCIPKQKSLFVTYFSHRANLGGAVRSHLDLLNQIKKFDALSHVVIPSNGPFVDRIKNKAVSFDIVPFGWWVSKGQASINERHFNSLINITGYLDELKRINPHLIYTNTLVIPWGALSAFLLNKPHLWHIREFGKKDHGFSFDMTLKESVRLINLLSEKVIYNSKAVQHQFKNYIDPNRGETVYNSIEIPEELLKEKVKQVYKSKKSLKLIIAGFIAKSKGQDQAIKATMRLLDEGYDVELLVLGSFSKNDPYFISLNNLIKTKKTNKIYFENNVLNPYPYINQSDILLICSRSEASSRTLVEAMLLKKPVIGSDKGGALEQIKEGYNGFLYNYEDINDLKQKILYFLKNRKMMEVMGQNGLTFAKSKFSPEKYAGKIMKIMMTLKNKKIKRFENSKDFLQSFLLHQLKLNDTVKEIEIHADQNMNLIKEIDQTEKSITDLSQKISSVESAKIFRTWKLTMNISKVLLKPISIASTSKN</sequence>
<proteinExistence type="predicted"/>
<accession>A0A1F5HPU7</accession>
<dbReference type="SUPFAM" id="SSF53756">
    <property type="entry name" value="UDP-Glycosyltransferase/glycogen phosphorylase"/>
    <property type="match status" value="1"/>
</dbReference>
<feature type="domain" description="Glycosyl transferase family 1" evidence="2">
    <location>
        <begin position="447"/>
        <end position="609"/>
    </location>
</feature>
<dbReference type="Gene3D" id="3.40.50.2000">
    <property type="entry name" value="Glycogen Phosphorylase B"/>
    <property type="match status" value="2"/>
</dbReference>
<feature type="coiled-coil region" evidence="1">
    <location>
        <begin position="672"/>
        <end position="699"/>
    </location>
</feature>
<dbReference type="Pfam" id="PF05050">
    <property type="entry name" value="Methyltransf_21"/>
    <property type="match status" value="1"/>
</dbReference>
<dbReference type="InterPro" id="IPR052514">
    <property type="entry name" value="SAM-dependent_MTase"/>
</dbReference>
<organism evidence="4 5">
    <name type="scientific">Candidatus Curtissbacteria bacterium RIFCSPLOWO2_02_41_11</name>
    <dbReference type="NCBI Taxonomy" id="1797731"/>
    <lineage>
        <taxon>Bacteria</taxon>
        <taxon>Candidatus Curtissiibacteriota</taxon>
    </lineage>
</organism>
<protein>
    <recommendedName>
        <fullName evidence="6">Methyltransferase FkbM domain-containing protein</fullName>
    </recommendedName>
</protein>
<dbReference type="AlphaFoldDB" id="A0A1F5HPU7"/>
<dbReference type="SUPFAM" id="SSF53335">
    <property type="entry name" value="S-adenosyl-L-methionine-dependent methyltransferases"/>
    <property type="match status" value="1"/>
</dbReference>
<dbReference type="Proteomes" id="UP000177747">
    <property type="component" value="Unassembled WGS sequence"/>
</dbReference>
<evidence type="ECO:0000259" key="2">
    <source>
        <dbReference type="Pfam" id="PF00534"/>
    </source>
</evidence>
<dbReference type="GO" id="GO:0016757">
    <property type="term" value="F:glycosyltransferase activity"/>
    <property type="evidence" value="ECO:0007669"/>
    <property type="project" value="InterPro"/>
</dbReference>
<evidence type="ECO:0000313" key="5">
    <source>
        <dbReference type="Proteomes" id="UP000177747"/>
    </source>
</evidence>
<gene>
    <name evidence="4" type="ORF">A2W70_05200</name>
</gene>
<evidence type="ECO:0000259" key="3">
    <source>
        <dbReference type="Pfam" id="PF05050"/>
    </source>
</evidence>